<dbReference type="PANTHER" id="PTHR11461">
    <property type="entry name" value="SERINE PROTEASE INHIBITOR, SERPIN"/>
    <property type="match status" value="1"/>
</dbReference>
<dbReference type="Gene3D" id="3.30.497.10">
    <property type="entry name" value="Antithrombin, subunit I, domain 2"/>
    <property type="match status" value="1"/>
</dbReference>
<evidence type="ECO:0000256" key="2">
    <source>
        <dbReference type="RuleBase" id="RU000411"/>
    </source>
</evidence>
<feature type="region of interest" description="Disordered" evidence="3">
    <location>
        <begin position="1"/>
        <end position="107"/>
    </location>
</feature>
<evidence type="ECO:0000259" key="4">
    <source>
        <dbReference type="SMART" id="SM00093"/>
    </source>
</evidence>
<dbReference type="InterPro" id="IPR036186">
    <property type="entry name" value="Serpin_sf"/>
</dbReference>
<feature type="compositionally biased region" description="Pro residues" evidence="3">
    <location>
        <begin position="94"/>
        <end position="107"/>
    </location>
</feature>
<reference evidence="5 6" key="1">
    <citation type="journal article" date="2018" name="Nat. Genet.">
        <title>The Rosa genome provides new insights in the design of modern roses.</title>
        <authorList>
            <person name="Bendahmane M."/>
        </authorList>
    </citation>
    <scope>NUCLEOTIDE SEQUENCE [LARGE SCALE GENOMIC DNA]</scope>
    <source>
        <strain evidence="6">cv. Old Blush</strain>
    </source>
</reference>
<dbReference type="InterPro" id="IPR023796">
    <property type="entry name" value="Serpin_dom"/>
</dbReference>
<feature type="domain" description="Serpin" evidence="4">
    <location>
        <begin position="166"/>
        <end position="520"/>
    </location>
</feature>
<feature type="compositionally biased region" description="Basic and acidic residues" evidence="3">
    <location>
        <begin position="1"/>
        <end position="11"/>
    </location>
</feature>
<dbReference type="Gene3D" id="2.30.39.10">
    <property type="entry name" value="Alpha-1-antitrypsin, domain 1"/>
    <property type="match status" value="1"/>
</dbReference>
<dbReference type="InterPro" id="IPR023795">
    <property type="entry name" value="Serpin_CS"/>
</dbReference>
<dbReference type="STRING" id="74649.A0A2P6P9S3"/>
<protein>
    <submittedName>
        <fullName evidence="5">Putative Serpin family protein</fullName>
    </submittedName>
</protein>
<comment type="similarity">
    <text evidence="1 2">Belongs to the serpin family.</text>
</comment>
<dbReference type="InterPro" id="IPR042185">
    <property type="entry name" value="Serpin_sf_2"/>
</dbReference>
<dbReference type="InterPro" id="IPR000215">
    <property type="entry name" value="Serpin_fam"/>
</dbReference>
<name>A0A2P6P9S3_ROSCH</name>
<evidence type="ECO:0000256" key="1">
    <source>
        <dbReference type="ARBA" id="ARBA00009500"/>
    </source>
</evidence>
<organism evidence="5 6">
    <name type="scientific">Rosa chinensis</name>
    <name type="common">China rose</name>
    <dbReference type="NCBI Taxonomy" id="74649"/>
    <lineage>
        <taxon>Eukaryota</taxon>
        <taxon>Viridiplantae</taxon>
        <taxon>Streptophyta</taxon>
        <taxon>Embryophyta</taxon>
        <taxon>Tracheophyta</taxon>
        <taxon>Spermatophyta</taxon>
        <taxon>Magnoliopsida</taxon>
        <taxon>eudicotyledons</taxon>
        <taxon>Gunneridae</taxon>
        <taxon>Pentapetalae</taxon>
        <taxon>rosids</taxon>
        <taxon>fabids</taxon>
        <taxon>Rosales</taxon>
        <taxon>Rosaceae</taxon>
        <taxon>Rosoideae</taxon>
        <taxon>Rosoideae incertae sedis</taxon>
        <taxon>Rosa</taxon>
    </lineage>
</organism>
<dbReference type="CDD" id="cd02043">
    <property type="entry name" value="serpinP_plants"/>
    <property type="match status" value="1"/>
</dbReference>
<evidence type="ECO:0000256" key="3">
    <source>
        <dbReference type="SAM" id="MobiDB-lite"/>
    </source>
</evidence>
<dbReference type="AlphaFoldDB" id="A0A2P6P9S3"/>
<dbReference type="GO" id="GO:0005615">
    <property type="term" value="C:extracellular space"/>
    <property type="evidence" value="ECO:0007669"/>
    <property type="project" value="InterPro"/>
</dbReference>
<dbReference type="EMBL" id="PDCK01000045">
    <property type="protein sequence ID" value="PRQ18679.1"/>
    <property type="molecule type" value="Genomic_DNA"/>
</dbReference>
<dbReference type="GO" id="GO:0004867">
    <property type="term" value="F:serine-type endopeptidase inhibitor activity"/>
    <property type="evidence" value="ECO:0007669"/>
    <property type="project" value="InterPro"/>
</dbReference>
<sequence length="526" mass="59832">MDNKDDDHPARQYEQSLYTPSIPQYTPSPIYIPQPYRPAQQYEHPRYSPCSPSYIPQPCHPTQQYEHPRYSPSSPSNIPQPYHPTRQYEHPRYSPFPPSYSPCSPSSPPYFSQRYHPTIQFELPRYSPGRDPSPGGGHLTSSYPLSSFKPSRELRESIKNQTDVALEITKQLLLTLGKDKNMVYSPLSIHIGLGMILTGTKGHIQDRFLSFLKSKSINELNDLSSNVYPLVFADGYSKGGPRFSVANGVWVEKSIHVKPRFKEVLDTAYKAAMNQVDFRRRAEEVRCEVNSWVDKETNGSETKLILANALYFKGAWNEKFYESMTKEFDFHLQSGSSVKAPFMTSSKYQFVSVFDSFKVLKLPYEQGKDYGRRFSMCLFLPNATDGLQALVERVCSEPIDRYIPHKNVPLRRFLIPKFKISVGFDPMDVLKPLGFSLEEGDLTEMVEGAISLSMFQKSFIEVNEEGTEAAAVYIACGPAYSSGEPPKPPPIDFVADHPFLYLIREEVTGTVMFIGHVLNPIEEKFT</sequence>
<feature type="region of interest" description="Disordered" evidence="3">
    <location>
        <begin position="123"/>
        <end position="146"/>
    </location>
</feature>
<dbReference type="PANTHER" id="PTHR11461:SF211">
    <property type="entry name" value="GH10112P-RELATED"/>
    <property type="match status" value="1"/>
</dbReference>
<dbReference type="PROSITE" id="PS00284">
    <property type="entry name" value="SERPIN"/>
    <property type="match status" value="1"/>
</dbReference>
<dbReference type="OrthoDB" id="671595at2759"/>
<dbReference type="InterPro" id="IPR042178">
    <property type="entry name" value="Serpin_sf_1"/>
</dbReference>
<dbReference type="SUPFAM" id="SSF56574">
    <property type="entry name" value="Serpins"/>
    <property type="match status" value="1"/>
</dbReference>
<dbReference type="SMART" id="SM00093">
    <property type="entry name" value="SERPIN"/>
    <property type="match status" value="1"/>
</dbReference>
<evidence type="ECO:0000313" key="6">
    <source>
        <dbReference type="Proteomes" id="UP000238479"/>
    </source>
</evidence>
<evidence type="ECO:0000313" key="5">
    <source>
        <dbReference type="EMBL" id="PRQ18679.1"/>
    </source>
</evidence>
<keyword evidence="6" id="KW-1185">Reference proteome</keyword>
<dbReference type="Gramene" id="PRQ18679">
    <property type="protein sequence ID" value="PRQ18679"/>
    <property type="gene ID" value="RchiOBHm_Chr7g0208691"/>
</dbReference>
<feature type="compositionally biased region" description="Polar residues" evidence="3">
    <location>
        <begin position="60"/>
        <end position="79"/>
    </location>
</feature>
<accession>A0A2P6P9S3</accession>
<dbReference type="Proteomes" id="UP000238479">
    <property type="component" value="Chromosome 7"/>
</dbReference>
<dbReference type="Pfam" id="PF00079">
    <property type="entry name" value="Serpin"/>
    <property type="match status" value="1"/>
</dbReference>
<comment type="caution">
    <text evidence="5">The sequence shown here is derived from an EMBL/GenBank/DDBJ whole genome shotgun (WGS) entry which is preliminary data.</text>
</comment>
<gene>
    <name evidence="5" type="ORF">RchiOBHm_Chr7g0208691</name>
</gene>
<feature type="compositionally biased region" description="Polar residues" evidence="3">
    <location>
        <begin position="13"/>
        <end position="27"/>
    </location>
</feature>
<proteinExistence type="inferred from homology"/>
<dbReference type="OMA" id="MEIMPMS"/>